<dbReference type="EMBL" id="CP003379">
    <property type="protein sequence ID" value="AFL86600.1"/>
    <property type="molecule type" value="Genomic_DNA"/>
</dbReference>
<keyword evidence="3" id="KW-0804">Transcription</keyword>
<dbReference type="RefSeq" id="WP_014784169.1">
    <property type="nucleotide sequence ID" value="NC_018014.1"/>
</dbReference>
<dbReference type="InterPro" id="IPR014710">
    <property type="entry name" value="RmlC-like_jellyroll"/>
</dbReference>
<dbReference type="InterPro" id="IPR036390">
    <property type="entry name" value="WH_DNA-bd_sf"/>
</dbReference>
<proteinExistence type="predicted"/>
<dbReference type="InterPro" id="IPR018490">
    <property type="entry name" value="cNMP-bd_dom_sf"/>
</dbReference>
<dbReference type="KEGG" id="trs:Terro_0251"/>
<dbReference type="Pfam" id="PF13545">
    <property type="entry name" value="HTH_Crp_2"/>
    <property type="match status" value="1"/>
</dbReference>
<dbReference type="InterPro" id="IPR050397">
    <property type="entry name" value="Env_Response_Regulators"/>
</dbReference>
<dbReference type="Gene3D" id="2.60.120.10">
    <property type="entry name" value="Jelly Rolls"/>
    <property type="match status" value="1"/>
</dbReference>
<evidence type="ECO:0000313" key="6">
    <source>
        <dbReference type="Proteomes" id="UP000006056"/>
    </source>
</evidence>
<dbReference type="eggNOG" id="COG0664">
    <property type="taxonomic scope" value="Bacteria"/>
</dbReference>
<accession>I3ZBI2</accession>
<dbReference type="GO" id="GO:0003700">
    <property type="term" value="F:DNA-binding transcription factor activity"/>
    <property type="evidence" value="ECO:0007669"/>
    <property type="project" value="TreeGrafter"/>
</dbReference>
<keyword evidence="1" id="KW-0805">Transcription regulation</keyword>
<dbReference type="PROSITE" id="PS51063">
    <property type="entry name" value="HTH_CRP_2"/>
    <property type="match status" value="1"/>
</dbReference>
<reference evidence="5 6" key="1">
    <citation type="submission" date="2012-06" db="EMBL/GenBank/DDBJ databases">
        <title>Complete genome of Terriglobus roseus DSM 18391.</title>
        <authorList>
            <consortium name="US DOE Joint Genome Institute (JGI-PGF)"/>
            <person name="Lucas S."/>
            <person name="Copeland A."/>
            <person name="Lapidus A."/>
            <person name="Glavina del Rio T."/>
            <person name="Dalin E."/>
            <person name="Tice H."/>
            <person name="Bruce D."/>
            <person name="Goodwin L."/>
            <person name="Pitluck S."/>
            <person name="Peters L."/>
            <person name="Mikhailova N."/>
            <person name="Munk A.C.C."/>
            <person name="Kyrpides N."/>
            <person name="Mavromatis K."/>
            <person name="Ivanova N."/>
            <person name="Brettin T."/>
            <person name="Detter J.C."/>
            <person name="Han C."/>
            <person name="Larimer F."/>
            <person name="Land M."/>
            <person name="Hauser L."/>
            <person name="Markowitz V."/>
            <person name="Cheng J.-F."/>
            <person name="Hugenholtz P."/>
            <person name="Woyke T."/>
            <person name="Wu D."/>
            <person name="Brambilla E."/>
            <person name="Klenk H.-P."/>
            <person name="Eisen J.A."/>
        </authorList>
    </citation>
    <scope>NUCLEOTIDE SEQUENCE [LARGE SCALE GENOMIC DNA]</scope>
    <source>
        <strain evidence="6">DSM 18391 / NRRL B-41598 / KBS 63</strain>
    </source>
</reference>
<keyword evidence="2" id="KW-0238">DNA-binding</keyword>
<dbReference type="GO" id="GO:0005829">
    <property type="term" value="C:cytosol"/>
    <property type="evidence" value="ECO:0007669"/>
    <property type="project" value="TreeGrafter"/>
</dbReference>
<protein>
    <submittedName>
        <fullName evidence="5">cAMP-binding protein</fullName>
    </submittedName>
</protein>
<dbReference type="STRING" id="926566.Terro_0251"/>
<gene>
    <name evidence="5" type="ordered locus">Terro_0251</name>
</gene>
<dbReference type="HOGENOM" id="CLU_077340_0_0_0"/>
<organism evidence="5 6">
    <name type="scientific">Terriglobus roseus (strain DSM 18391 / NRRL B-41598 / KBS 63)</name>
    <dbReference type="NCBI Taxonomy" id="926566"/>
    <lineage>
        <taxon>Bacteria</taxon>
        <taxon>Pseudomonadati</taxon>
        <taxon>Acidobacteriota</taxon>
        <taxon>Terriglobia</taxon>
        <taxon>Terriglobales</taxon>
        <taxon>Acidobacteriaceae</taxon>
        <taxon>Terriglobus</taxon>
    </lineage>
</organism>
<evidence type="ECO:0000256" key="3">
    <source>
        <dbReference type="ARBA" id="ARBA00023163"/>
    </source>
</evidence>
<dbReference type="PANTHER" id="PTHR24567:SF74">
    <property type="entry name" value="HTH-TYPE TRANSCRIPTIONAL REGULATOR ARCR"/>
    <property type="match status" value="1"/>
</dbReference>
<feature type="domain" description="HTH crp-type" evidence="4">
    <location>
        <begin position="147"/>
        <end position="213"/>
    </location>
</feature>
<dbReference type="PANTHER" id="PTHR24567">
    <property type="entry name" value="CRP FAMILY TRANSCRIPTIONAL REGULATORY PROTEIN"/>
    <property type="match status" value="1"/>
</dbReference>
<evidence type="ECO:0000259" key="4">
    <source>
        <dbReference type="PROSITE" id="PS51063"/>
    </source>
</evidence>
<dbReference type="Proteomes" id="UP000006056">
    <property type="component" value="Chromosome"/>
</dbReference>
<evidence type="ECO:0000256" key="1">
    <source>
        <dbReference type="ARBA" id="ARBA00023015"/>
    </source>
</evidence>
<name>I3ZBI2_TERRK</name>
<sequence length="242" mass="27225">MESFEAPAHGYRNKILQRLSAESISRLKLRPVELAVERPLEQSQQAIGHLYFIESGVGSMTTTFKDGGQVEVGLFGNESVIGVSGFMGVKRSLNRIYMQMPGSGYACRMDLAEAEFHRGDEFQRLALRYVQMQLTQATQSAGCNAVHEITQRLARWILLCSDRSGLNEMALSQEFLAMMLGVRRTTVSAMMSSFKERGLLTYTRSNIRLLDRPALEAQACECYAVLRDHLENYLEFDTGFSV</sequence>
<dbReference type="SUPFAM" id="SSF51206">
    <property type="entry name" value="cAMP-binding domain-like"/>
    <property type="match status" value="1"/>
</dbReference>
<dbReference type="GO" id="GO:0003677">
    <property type="term" value="F:DNA binding"/>
    <property type="evidence" value="ECO:0007669"/>
    <property type="project" value="UniProtKB-KW"/>
</dbReference>
<evidence type="ECO:0000313" key="5">
    <source>
        <dbReference type="EMBL" id="AFL86600.1"/>
    </source>
</evidence>
<dbReference type="AlphaFoldDB" id="I3ZBI2"/>
<dbReference type="SUPFAM" id="SSF46785">
    <property type="entry name" value="Winged helix' DNA-binding domain"/>
    <property type="match status" value="1"/>
</dbReference>
<evidence type="ECO:0000256" key="2">
    <source>
        <dbReference type="ARBA" id="ARBA00023125"/>
    </source>
</evidence>
<keyword evidence="6" id="KW-1185">Reference proteome</keyword>
<dbReference type="PATRIC" id="fig|926566.3.peg.252"/>
<dbReference type="InterPro" id="IPR012318">
    <property type="entry name" value="HTH_CRP"/>
</dbReference>